<keyword evidence="3" id="KW-1185">Reference proteome</keyword>
<proteinExistence type="predicted"/>
<organism evidence="2 3">
    <name type="scientific">Streptomyces aurantiacus JA 4570</name>
    <dbReference type="NCBI Taxonomy" id="1286094"/>
    <lineage>
        <taxon>Bacteria</taxon>
        <taxon>Bacillati</taxon>
        <taxon>Actinomycetota</taxon>
        <taxon>Actinomycetes</taxon>
        <taxon>Kitasatosporales</taxon>
        <taxon>Streptomycetaceae</taxon>
        <taxon>Streptomyces</taxon>
        <taxon>Streptomyces aurantiacus group</taxon>
    </lineage>
</organism>
<comment type="caution">
    <text evidence="2">The sequence shown here is derived from an EMBL/GenBank/DDBJ whole genome shotgun (WGS) entry which is preliminary data.</text>
</comment>
<name>S4AFY0_9ACTN</name>
<protein>
    <submittedName>
        <fullName evidence="2">Uncharacterized protein</fullName>
    </submittedName>
</protein>
<feature type="region of interest" description="Disordered" evidence="1">
    <location>
        <begin position="1"/>
        <end position="32"/>
    </location>
</feature>
<reference evidence="2 3" key="1">
    <citation type="submission" date="2013-02" db="EMBL/GenBank/DDBJ databases">
        <title>Draft Genome Sequence of Streptomyces aurantiacus, Which Produces Setomimycin.</title>
        <authorList>
            <person name="Gruening B.A."/>
            <person name="Praeg A."/>
            <person name="Erxleben A."/>
            <person name="Guenther S."/>
            <person name="Mueller M."/>
        </authorList>
    </citation>
    <scope>NUCLEOTIDE SEQUENCE [LARGE SCALE GENOMIC DNA]</scope>
    <source>
        <strain evidence="2 3">JA 4570</strain>
    </source>
</reference>
<dbReference type="Proteomes" id="UP000014629">
    <property type="component" value="Unassembled WGS sequence"/>
</dbReference>
<accession>S4AFY0</accession>
<evidence type="ECO:0000256" key="1">
    <source>
        <dbReference type="SAM" id="MobiDB-lite"/>
    </source>
</evidence>
<evidence type="ECO:0000313" key="3">
    <source>
        <dbReference type="Proteomes" id="UP000014629"/>
    </source>
</evidence>
<dbReference type="AlphaFoldDB" id="S4AFY0"/>
<dbReference type="PATRIC" id="fig|1286094.4.peg.6468"/>
<evidence type="ECO:0000313" key="2">
    <source>
        <dbReference type="EMBL" id="EPH40392.1"/>
    </source>
</evidence>
<gene>
    <name evidence="2" type="ORF">STRAU_6546</name>
</gene>
<feature type="region of interest" description="Disordered" evidence="1">
    <location>
        <begin position="418"/>
        <end position="441"/>
    </location>
</feature>
<dbReference type="EMBL" id="AOPZ01000416">
    <property type="protein sequence ID" value="EPH40392.1"/>
    <property type="molecule type" value="Genomic_DNA"/>
</dbReference>
<sequence>MQGDERGGAGGVDGDGGAFEAEGVGQTAGGDARRVAGHDVALDAFGAVEGGRVALGGEADEDAGLAGAQGRRHDARALERLPGGFQEEPLLRVHGQGLARVDAEELGVELVGVVEEGAGRDVRQALVAVRGGTVAVEARRGGDVPAPVHGEPGQAVRTGGHHAPQVFGRPYAAGVAAAHRDDGDGVVLPGRRIGGAPCGGRGGALRERAEEFRAQMSGEGDGGGVVEDQARREAQRRGGAEPVAEFDGGERVEAQLLERLGRVDGFGRRVAEDGGDVGAYEVDEELIALLLAEPRQALGQGLLAVGRRVARLRGGGAADLGADEGAEQRGHVGPELLPEGVRVQLHRDEGAVRLGQGGVQEGQALLRRQRALVEGSGHAALIRPQTPRQRRRGQPLRAAVLGQSVQEGVGSRVVGLTRTAQHTGRRGEQLGGRGEQHERRQIKAGRQLVQVDSRVHLRPQHRVQPLRRQRRHHTVVDHTRHMHHGGQISAHPVQDRLERITVGHITGRDGDTRAQLLQFRPHFPHTRSVLTPTRNKEQIPYAMMRGQMPGHDPPQPAQRAGDQHRAPAVEHRRQRQHHLAHMPGLTQITERLRRPPHIPRLHRERLQHPLLEQGQHLRQHLPNTVASGVDEVEAPVGDAGVLLGDGVRVAEVGLAHLHEAPAARQQPQRRVHELPRQRVQHDIDAPAFGPLKDRRLEVQVPGRRDTRVLNPQLP</sequence>
<feature type="compositionally biased region" description="Gly residues" evidence="1">
    <location>
        <begin position="8"/>
        <end position="17"/>
    </location>
</feature>